<proteinExistence type="predicted"/>
<dbReference type="InterPro" id="IPR050109">
    <property type="entry name" value="HTH-type_TetR-like_transc_reg"/>
</dbReference>
<evidence type="ECO:0000313" key="6">
    <source>
        <dbReference type="EMBL" id="GID13565.1"/>
    </source>
</evidence>
<reference evidence="6" key="1">
    <citation type="submission" date="2021-01" db="EMBL/GenBank/DDBJ databases">
        <title>Whole genome shotgun sequence of Actinocatenispora rupis NBRC 107355.</title>
        <authorList>
            <person name="Komaki H."/>
            <person name="Tamura T."/>
        </authorList>
    </citation>
    <scope>NUCLEOTIDE SEQUENCE</scope>
    <source>
        <strain evidence="6">NBRC 107355</strain>
    </source>
</reference>
<evidence type="ECO:0000259" key="5">
    <source>
        <dbReference type="PROSITE" id="PS50977"/>
    </source>
</evidence>
<evidence type="ECO:0000256" key="3">
    <source>
        <dbReference type="ARBA" id="ARBA00023163"/>
    </source>
</evidence>
<evidence type="ECO:0000313" key="7">
    <source>
        <dbReference type="Proteomes" id="UP000612808"/>
    </source>
</evidence>
<dbReference type="AlphaFoldDB" id="A0A8J3NE39"/>
<dbReference type="GO" id="GO:0000976">
    <property type="term" value="F:transcription cis-regulatory region binding"/>
    <property type="evidence" value="ECO:0007669"/>
    <property type="project" value="TreeGrafter"/>
</dbReference>
<comment type="caution">
    <text evidence="6">The sequence shown here is derived from an EMBL/GenBank/DDBJ whole genome shotgun (WGS) entry which is preliminary data.</text>
</comment>
<name>A0A8J3NE39_9ACTN</name>
<keyword evidence="7" id="KW-1185">Reference proteome</keyword>
<evidence type="ECO:0000256" key="1">
    <source>
        <dbReference type="ARBA" id="ARBA00023015"/>
    </source>
</evidence>
<accession>A0A8J3NE39</accession>
<evidence type="ECO:0000256" key="2">
    <source>
        <dbReference type="ARBA" id="ARBA00023125"/>
    </source>
</evidence>
<evidence type="ECO:0000256" key="4">
    <source>
        <dbReference type="PROSITE-ProRule" id="PRU00335"/>
    </source>
</evidence>
<dbReference type="Gene3D" id="1.10.357.10">
    <property type="entry name" value="Tetracycline Repressor, domain 2"/>
    <property type="match status" value="1"/>
</dbReference>
<protein>
    <submittedName>
        <fullName evidence="6">Putative transcriptional regulator, TetR family protein</fullName>
    </submittedName>
</protein>
<dbReference type="InterPro" id="IPR009057">
    <property type="entry name" value="Homeodomain-like_sf"/>
</dbReference>
<feature type="DNA-binding region" description="H-T-H motif" evidence="4">
    <location>
        <begin position="34"/>
        <end position="53"/>
    </location>
</feature>
<dbReference type="EMBL" id="BOMB01000024">
    <property type="protein sequence ID" value="GID13565.1"/>
    <property type="molecule type" value="Genomic_DNA"/>
</dbReference>
<keyword evidence="2 4" id="KW-0238">DNA-binding</keyword>
<organism evidence="6 7">
    <name type="scientific">Actinocatenispora rupis</name>
    <dbReference type="NCBI Taxonomy" id="519421"/>
    <lineage>
        <taxon>Bacteria</taxon>
        <taxon>Bacillati</taxon>
        <taxon>Actinomycetota</taxon>
        <taxon>Actinomycetes</taxon>
        <taxon>Micromonosporales</taxon>
        <taxon>Micromonosporaceae</taxon>
        <taxon>Actinocatenispora</taxon>
    </lineage>
</organism>
<dbReference type="InterPro" id="IPR001647">
    <property type="entry name" value="HTH_TetR"/>
</dbReference>
<sequence length="201" mass="22477">MEYGVKMPRQPKFSRDDVLDAARDAVFEHWRSATVSHVTSRLGAPSGSIYHRFASREALFVTAWIRSVRRFQQALTTIVEIPDPTEAIVETALHIPRFCRQHRKDARMMTLYRHADLLTTAPPELREELAGLNTPVATAIAALTRRRYGRVTNHGLAVMRLACRDSPYGIVRPIIGEAIPAWIDDAVRATTGALAGLPDHT</sequence>
<keyword evidence="1" id="KW-0805">Transcription regulation</keyword>
<dbReference type="SUPFAM" id="SSF46689">
    <property type="entry name" value="Homeodomain-like"/>
    <property type="match status" value="1"/>
</dbReference>
<dbReference type="PANTHER" id="PTHR30055">
    <property type="entry name" value="HTH-TYPE TRANSCRIPTIONAL REGULATOR RUTR"/>
    <property type="match status" value="1"/>
</dbReference>
<feature type="domain" description="HTH tetR-type" evidence="5">
    <location>
        <begin position="12"/>
        <end position="71"/>
    </location>
</feature>
<dbReference type="GO" id="GO:0003700">
    <property type="term" value="F:DNA-binding transcription factor activity"/>
    <property type="evidence" value="ECO:0007669"/>
    <property type="project" value="TreeGrafter"/>
</dbReference>
<dbReference type="PANTHER" id="PTHR30055:SF238">
    <property type="entry name" value="MYCOFACTOCIN BIOSYNTHESIS TRANSCRIPTIONAL REGULATOR MFTR-RELATED"/>
    <property type="match status" value="1"/>
</dbReference>
<gene>
    <name evidence="6" type="ORF">Aru02nite_44540</name>
</gene>
<dbReference type="Pfam" id="PF00440">
    <property type="entry name" value="TetR_N"/>
    <property type="match status" value="1"/>
</dbReference>
<keyword evidence="3" id="KW-0804">Transcription</keyword>
<dbReference type="PROSITE" id="PS50977">
    <property type="entry name" value="HTH_TETR_2"/>
    <property type="match status" value="1"/>
</dbReference>
<dbReference type="Proteomes" id="UP000612808">
    <property type="component" value="Unassembled WGS sequence"/>
</dbReference>